<name>A0AAD6Z5C4_9AGAR</name>
<feature type="region of interest" description="Disordered" evidence="1">
    <location>
        <begin position="385"/>
        <end position="417"/>
    </location>
</feature>
<evidence type="ECO:0000256" key="1">
    <source>
        <dbReference type="SAM" id="MobiDB-lite"/>
    </source>
</evidence>
<dbReference type="PROSITE" id="PS50011">
    <property type="entry name" value="PROTEIN_KINASE_DOM"/>
    <property type="match status" value="1"/>
</dbReference>
<keyword evidence="4" id="KW-1185">Reference proteome</keyword>
<dbReference type="Proteomes" id="UP001218218">
    <property type="component" value="Unassembled WGS sequence"/>
</dbReference>
<evidence type="ECO:0000313" key="4">
    <source>
        <dbReference type="Proteomes" id="UP001218218"/>
    </source>
</evidence>
<dbReference type="AlphaFoldDB" id="A0AAD6Z5C4"/>
<dbReference type="PANTHER" id="PTHR44329">
    <property type="entry name" value="SERINE/THREONINE-PROTEIN KINASE TNNI3K-RELATED"/>
    <property type="match status" value="1"/>
</dbReference>
<feature type="domain" description="Protein kinase" evidence="2">
    <location>
        <begin position="100"/>
        <end position="379"/>
    </location>
</feature>
<keyword evidence="3" id="KW-0418">Kinase</keyword>
<dbReference type="InterPro" id="IPR000719">
    <property type="entry name" value="Prot_kinase_dom"/>
</dbReference>
<dbReference type="PANTHER" id="PTHR44329:SF214">
    <property type="entry name" value="PROTEIN KINASE DOMAIN-CONTAINING PROTEIN"/>
    <property type="match status" value="1"/>
</dbReference>
<accession>A0AAD6Z5C4</accession>
<dbReference type="InterPro" id="IPR011009">
    <property type="entry name" value="Kinase-like_dom_sf"/>
</dbReference>
<protein>
    <submittedName>
        <fullName evidence="3">Kinase-like domain-containing protein</fullName>
    </submittedName>
</protein>
<dbReference type="GO" id="GO:0005524">
    <property type="term" value="F:ATP binding"/>
    <property type="evidence" value="ECO:0007669"/>
    <property type="project" value="InterPro"/>
</dbReference>
<dbReference type="PROSITE" id="PS00109">
    <property type="entry name" value="PROTEIN_KINASE_TYR"/>
    <property type="match status" value="1"/>
</dbReference>
<dbReference type="GO" id="GO:0004674">
    <property type="term" value="F:protein serine/threonine kinase activity"/>
    <property type="evidence" value="ECO:0007669"/>
    <property type="project" value="TreeGrafter"/>
</dbReference>
<proteinExistence type="predicted"/>
<gene>
    <name evidence="3" type="ORF">DFH08DRAFT_944480</name>
</gene>
<dbReference type="InterPro" id="IPR001245">
    <property type="entry name" value="Ser-Thr/Tyr_kinase_cat_dom"/>
</dbReference>
<sequence length="532" mass="59591">MSAKTRSIIPIRIKKDNIKIAAVLQELFELNYKKDIAAVPQEHTITVLNLTHSILDNGLPKNDVIVDYPAFSQRAQRLLNLLAAHLGMLPEELTVTNVVLSSDYPIAHGGFANIYHGKYTNSKGEKVEVALKVLKIFEDQTEESRRILLGRFFKEALAWHYLKHKNIVRFFGVETTIFPSPFRAMVSPWMPQGSVIKYISQNGPSSPYAIELLCDVVRGLNYLHSVNIVHGDLCGRNILIDSTGHARLADFGLAAFVQSDTTRKTSAHSGSTRWMSPELIVPPSGVPFKRTYASDIWAFGCIWSEGVEPFSHFPQETAVIIAFSEGSGNTLQRTPYQARPRDKGGFLMPDRLWELVQWCWKEEPSERPAVQVIAAMLYEMEHGGNPNADDEPGLFEPPIASGSEMVPDSWSPYPSSSVEDLGAEPSLPLKAEKGKQVRFEEDYAVVRFGPLDLETGVEEAFFSIFEALLEIVPVGALGEPRLIHKYNPDHLDLHFRSPMEANNFTMTWTVHRNAVHHFDAHLQCTAVVLHPV</sequence>
<dbReference type="SUPFAM" id="SSF56112">
    <property type="entry name" value="Protein kinase-like (PK-like)"/>
    <property type="match status" value="1"/>
</dbReference>
<keyword evidence="3" id="KW-0808">Transferase</keyword>
<reference evidence="3" key="1">
    <citation type="submission" date="2023-03" db="EMBL/GenBank/DDBJ databases">
        <title>Massive genome expansion in bonnet fungi (Mycena s.s.) driven by repeated elements and novel gene families across ecological guilds.</title>
        <authorList>
            <consortium name="Lawrence Berkeley National Laboratory"/>
            <person name="Harder C.B."/>
            <person name="Miyauchi S."/>
            <person name="Viragh M."/>
            <person name="Kuo A."/>
            <person name="Thoen E."/>
            <person name="Andreopoulos B."/>
            <person name="Lu D."/>
            <person name="Skrede I."/>
            <person name="Drula E."/>
            <person name="Henrissat B."/>
            <person name="Morin E."/>
            <person name="Kohler A."/>
            <person name="Barry K."/>
            <person name="LaButti K."/>
            <person name="Morin E."/>
            <person name="Salamov A."/>
            <person name="Lipzen A."/>
            <person name="Mereny Z."/>
            <person name="Hegedus B."/>
            <person name="Baldrian P."/>
            <person name="Stursova M."/>
            <person name="Weitz H."/>
            <person name="Taylor A."/>
            <person name="Grigoriev I.V."/>
            <person name="Nagy L.G."/>
            <person name="Martin F."/>
            <person name="Kauserud H."/>
        </authorList>
    </citation>
    <scope>NUCLEOTIDE SEQUENCE</scope>
    <source>
        <strain evidence="3">CBHHK002</strain>
    </source>
</reference>
<comment type="caution">
    <text evidence="3">The sequence shown here is derived from an EMBL/GenBank/DDBJ whole genome shotgun (WGS) entry which is preliminary data.</text>
</comment>
<dbReference type="Gene3D" id="1.10.510.10">
    <property type="entry name" value="Transferase(Phosphotransferase) domain 1"/>
    <property type="match status" value="1"/>
</dbReference>
<evidence type="ECO:0000313" key="3">
    <source>
        <dbReference type="EMBL" id="KAJ7307905.1"/>
    </source>
</evidence>
<dbReference type="EMBL" id="JARIHO010000086">
    <property type="protein sequence ID" value="KAJ7307905.1"/>
    <property type="molecule type" value="Genomic_DNA"/>
</dbReference>
<dbReference type="Pfam" id="PF07714">
    <property type="entry name" value="PK_Tyr_Ser-Thr"/>
    <property type="match status" value="1"/>
</dbReference>
<evidence type="ECO:0000259" key="2">
    <source>
        <dbReference type="PROSITE" id="PS50011"/>
    </source>
</evidence>
<dbReference type="InterPro" id="IPR051681">
    <property type="entry name" value="Ser/Thr_Kinases-Pseudokinases"/>
</dbReference>
<dbReference type="InterPro" id="IPR008266">
    <property type="entry name" value="Tyr_kinase_AS"/>
</dbReference>
<organism evidence="3 4">
    <name type="scientific">Mycena albidolilacea</name>
    <dbReference type="NCBI Taxonomy" id="1033008"/>
    <lineage>
        <taxon>Eukaryota</taxon>
        <taxon>Fungi</taxon>
        <taxon>Dikarya</taxon>
        <taxon>Basidiomycota</taxon>
        <taxon>Agaricomycotina</taxon>
        <taxon>Agaricomycetes</taxon>
        <taxon>Agaricomycetidae</taxon>
        <taxon>Agaricales</taxon>
        <taxon>Marasmiineae</taxon>
        <taxon>Mycenaceae</taxon>
        <taxon>Mycena</taxon>
    </lineage>
</organism>